<dbReference type="Gene3D" id="2.40.50.40">
    <property type="match status" value="1"/>
</dbReference>
<dbReference type="GO" id="GO:0048020">
    <property type="term" value="F:CCR chemokine receptor binding"/>
    <property type="evidence" value="ECO:0007669"/>
    <property type="project" value="TreeGrafter"/>
</dbReference>
<accession>A0A7E6EED2</accession>
<evidence type="ECO:0000256" key="2">
    <source>
        <dbReference type="ARBA" id="ARBA00022514"/>
    </source>
</evidence>
<dbReference type="InterPro" id="IPR036048">
    <property type="entry name" value="Interleukin_8-like_sf"/>
</dbReference>
<name>A0A7E6EED2_9CHIR</name>
<dbReference type="KEGG" id="pdic:114503872"/>
<dbReference type="GO" id="GO:0005615">
    <property type="term" value="C:extracellular space"/>
    <property type="evidence" value="ECO:0007669"/>
    <property type="project" value="UniProtKB-KW"/>
</dbReference>
<dbReference type="CDD" id="cd00272">
    <property type="entry name" value="Chemokine_CC"/>
    <property type="match status" value="1"/>
</dbReference>
<dbReference type="SUPFAM" id="SSF54117">
    <property type="entry name" value="Interleukin 8-like chemokines"/>
    <property type="match status" value="1"/>
</dbReference>
<feature type="signal peptide" evidence="3">
    <location>
        <begin position="1"/>
        <end position="23"/>
    </location>
</feature>
<gene>
    <name evidence="6" type="primary">LOC114503872</name>
</gene>
<dbReference type="Proteomes" id="UP000504628">
    <property type="component" value="Chromosome 8"/>
</dbReference>
<evidence type="ECO:0000313" key="5">
    <source>
        <dbReference type="Proteomes" id="UP000504628"/>
    </source>
</evidence>
<proteinExistence type="inferred from homology"/>
<evidence type="ECO:0000259" key="4">
    <source>
        <dbReference type="SMART" id="SM00199"/>
    </source>
</evidence>
<dbReference type="GO" id="GO:0070098">
    <property type="term" value="P:chemokine-mediated signaling pathway"/>
    <property type="evidence" value="ECO:0007669"/>
    <property type="project" value="TreeGrafter"/>
</dbReference>
<organism evidence="5 6">
    <name type="scientific">Phyllostomus discolor</name>
    <name type="common">pale spear-nosed bat</name>
    <dbReference type="NCBI Taxonomy" id="89673"/>
    <lineage>
        <taxon>Eukaryota</taxon>
        <taxon>Metazoa</taxon>
        <taxon>Chordata</taxon>
        <taxon>Craniata</taxon>
        <taxon>Vertebrata</taxon>
        <taxon>Euteleostomi</taxon>
        <taxon>Mammalia</taxon>
        <taxon>Eutheria</taxon>
        <taxon>Laurasiatheria</taxon>
        <taxon>Chiroptera</taxon>
        <taxon>Yangochiroptera</taxon>
        <taxon>Phyllostomidae</taxon>
        <taxon>Phyllostominae</taxon>
        <taxon>Phyllostomus</taxon>
    </lineage>
</organism>
<dbReference type="InterPro" id="IPR039809">
    <property type="entry name" value="Chemokine_b/g/d"/>
</dbReference>
<dbReference type="InterPro" id="IPR001811">
    <property type="entry name" value="Chemokine_IL8-like_dom"/>
</dbReference>
<keyword evidence="2" id="KW-0202">Cytokine</keyword>
<reference evidence="6" key="1">
    <citation type="submission" date="2025-08" db="UniProtKB">
        <authorList>
            <consortium name="RefSeq"/>
        </authorList>
    </citation>
    <scope>IDENTIFICATION</scope>
    <source>
        <tissue evidence="6">Muscle</tissue>
    </source>
</reference>
<dbReference type="GO" id="GO:0008009">
    <property type="term" value="F:chemokine activity"/>
    <property type="evidence" value="ECO:0007669"/>
    <property type="project" value="InterPro"/>
</dbReference>
<dbReference type="OrthoDB" id="9447832at2759"/>
<dbReference type="PANTHER" id="PTHR12015:SF77">
    <property type="entry name" value="C-C MOTIF CHEMOKINE 15"/>
    <property type="match status" value="1"/>
</dbReference>
<dbReference type="InParanoid" id="A0A7E6EED2"/>
<dbReference type="PANTHER" id="PTHR12015">
    <property type="entry name" value="SMALL INDUCIBLE CYTOKINE A"/>
    <property type="match status" value="1"/>
</dbReference>
<protein>
    <submittedName>
        <fullName evidence="6">C-C motif chemokine 15-like</fullName>
    </submittedName>
</protein>
<evidence type="ECO:0000256" key="3">
    <source>
        <dbReference type="SAM" id="SignalP"/>
    </source>
</evidence>
<dbReference type="GeneID" id="114503872"/>
<dbReference type="FunFam" id="2.40.50.40:FF:000002">
    <property type="entry name" value="C-C motif chemokine"/>
    <property type="match status" value="1"/>
</dbReference>
<keyword evidence="3" id="KW-0732">Signal</keyword>
<dbReference type="Pfam" id="PF00048">
    <property type="entry name" value="IL8"/>
    <property type="match status" value="1"/>
</dbReference>
<dbReference type="GO" id="GO:0006954">
    <property type="term" value="P:inflammatory response"/>
    <property type="evidence" value="ECO:0007669"/>
    <property type="project" value="TreeGrafter"/>
</dbReference>
<dbReference type="GO" id="GO:0061844">
    <property type="term" value="P:antimicrobial humoral immune response mediated by antimicrobial peptide"/>
    <property type="evidence" value="ECO:0007669"/>
    <property type="project" value="TreeGrafter"/>
</dbReference>
<evidence type="ECO:0000313" key="6">
    <source>
        <dbReference type="RefSeq" id="XP_035889951.1"/>
    </source>
</evidence>
<dbReference type="GO" id="GO:0030335">
    <property type="term" value="P:positive regulation of cell migration"/>
    <property type="evidence" value="ECO:0007669"/>
    <property type="project" value="TreeGrafter"/>
</dbReference>
<feature type="chain" id="PRO_5028811282" evidence="3">
    <location>
        <begin position="24"/>
        <end position="113"/>
    </location>
</feature>
<comment type="similarity">
    <text evidence="1">Belongs to the intercrine beta (chemokine CC) family.</text>
</comment>
<dbReference type="SMART" id="SM00199">
    <property type="entry name" value="SCY"/>
    <property type="match status" value="1"/>
</dbReference>
<evidence type="ECO:0000256" key="1">
    <source>
        <dbReference type="ARBA" id="ARBA00010868"/>
    </source>
</evidence>
<sequence>MKISAAALLFFIFAAALGPSTHGARPGGGSLSLDHGLHRPGDCCLSHTARDIRCIFMKDYYLTTSGCSQPGVIFKTKGGQAVCFHPSGNGVQECMKKLALANTRKPLVEKTEY</sequence>
<feature type="domain" description="Chemokine interleukin-8-like" evidence="4">
    <location>
        <begin position="40"/>
        <end position="98"/>
    </location>
</feature>
<dbReference type="AlphaFoldDB" id="A0A7E6EED2"/>
<dbReference type="RefSeq" id="XP_035889951.1">
    <property type="nucleotide sequence ID" value="XM_036034058.1"/>
</dbReference>
<keyword evidence="5" id="KW-1185">Reference proteome</keyword>